<dbReference type="Pfam" id="PF08310">
    <property type="entry name" value="LGFP"/>
    <property type="match status" value="1"/>
</dbReference>
<evidence type="ECO:0000313" key="8">
    <source>
        <dbReference type="Proteomes" id="UP001645859"/>
    </source>
</evidence>
<feature type="compositionally biased region" description="Low complexity" evidence="5">
    <location>
        <begin position="1"/>
        <end position="20"/>
    </location>
</feature>
<dbReference type="InterPro" id="IPR013207">
    <property type="entry name" value="LGFP"/>
</dbReference>
<dbReference type="SMART" id="SM00382">
    <property type="entry name" value="AAA"/>
    <property type="match status" value="1"/>
</dbReference>
<proteinExistence type="inferred from homology"/>
<dbReference type="Gene3D" id="3.40.50.300">
    <property type="entry name" value="P-loop containing nucleotide triphosphate hydrolases"/>
    <property type="match status" value="1"/>
</dbReference>
<comment type="similarity">
    <text evidence="1">Belongs to the ABC transporter superfamily.</text>
</comment>
<evidence type="ECO:0000256" key="4">
    <source>
        <dbReference type="ARBA" id="ARBA00022840"/>
    </source>
</evidence>
<reference evidence="7 8" key="1">
    <citation type="submission" date="2018-09" db="EMBL/GenBank/DDBJ databases">
        <title>Comparative genomics of Leucobacter spp.</title>
        <authorList>
            <person name="Reis A.C."/>
            <person name="Kolvenbach B.A."/>
            <person name="Corvini P.F.X."/>
            <person name="Nunes O.C."/>
        </authorList>
    </citation>
    <scope>NUCLEOTIDE SEQUENCE [LARGE SCALE GENOMIC DNA]</scope>
    <source>
        <strain evidence="7 8">TAN 31504</strain>
    </source>
</reference>
<evidence type="ECO:0000259" key="6">
    <source>
        <dbReference type="PROSITE" id="PS50893"/>
    </source>
</evidence>
<sequence>MPGSGSHLRSSHYLSGSSHSESWRETLPSTSNSADETPKPAIVLHDVKKTFRIKHTQSFKETFVSTLQRKELSSSFNAIDGLSLEVPEGQSIALLGRNGSGKSTTLKLVSGVMRPDDGWIRTRGRIAGLLEVGAGFNPNLTGRDNVYLNAAILGMSQAETEERFEDILEFSEIGDFIDTEVKHYSSGMYSRLGFSVAVHTELDVLLVDEILSVGDAAFRAKCAERMQMLRAAGKTMFVVSHSASQVKQLCERGVVLQRGKIVFDGPIDEAVAFVDPKSGKLSSGPVSHTVRGGIRTIYERNRSGYGRPLHNEVMVTENGGGWFQQFEHGLITYSKALKKGHGLLHGSFLEEYLEQGGAMGEWGFIAGQPKGRAADGNRELEFQNGTARYDASTGVTFTETT</sequence>
<evidence type="ECO:0000256" key="2">
    <source>
        <dbReference type="ARBA" id="ARBA00022448"/>
    </source>
</evidence>
<keyword evidence="4 7" id="KW-0067">ATP-binding</keyword>
<dbReference type="Pfam" id="PF00005">
    <property type="entry name" value="ABC_tran"/>
    <property type="match status" value="1"/>
</dbReference>
<dbReference type="InterPro" id="IPR003593">
    <property type="entry name" value="AAA+_ATPase"/>
</dbReference>
<dbReference type="InterPro" id="IPR027417">
    <property type="entry name" value="P-loop_NTPase"/>
</dbReference>
<dbReference type="PANTHER" id="PTHR46743">
    <property type="entry name" value="TEICHOIC ACIDS EXPORT ATP-BINDING PROTEIN TAGH"/>
    <property type="match status" value="1"/>
</dbReference>
<dbReference type="InterPro" id="IPR050683">
    <property type="entry name" value="Bact_Polysacc_Export_ATP-bd"/>
</dbReference>
<feature type="region of interest" description="Disordered" evidence="5">
    <location>
        <begin position="1"/>
        <end position="41"/>
    </location>
</feature>
<dbReference type="PANTHER" id="PTHR46743:SF2">
    <property type="entry name" value="TEICHOIC ACIDS EXPORT ATP-BINDING PROTEIN TAGH"/>
    <property type="match status" value="1"/>
</dbReference>
<accession>A0ABS1SJY1</accession>
<dbReference type="GO" id="GO:0005524">
    <property type="term" value="F:ATP binding"/>
    <property type="evidence" value="ECO:0007669"/>
    <property type="project" value="UniProtKB-KW"/>
</dbReference>
<gene>
    <name evidence="7" type="ORF">D3230_10960</name>
</gene>
<comment type="caution">
    <text evidence="7">The sequence shown here is derived from an EMBL/GenBank/DDBJ whole genome shotgun (WGS) entry which is preliminary data.</text>
</comment>
<evidence type="ECO:0000256" key="5">
    <source>
        <dbReference type="SAM" id="MobiDB-lite"/>
    </source>
</evidence>
<dbReference type="PROSITE" id="PS50893">
    <property type="entry name" value="ABC_TRANSPORTER_2"/>
    <property type="match status" value="1"/>
</dbReference>
<dbReference type="Proteomes" id="UP001645859">
    <property type="component" value="Unassembled WGS sequence"/>
</dbReference>
<evidence type="ECO:0000256" key="3">
    <source>
        <dbReference type="ARBA" id="ARBA00022741"/>
    </source>
</evidence>
<dbReference type="CDD" id="cd03220">
    <property type="entry name" value="ABC_KpsT_Wzt"/>
    <property type="match status" value="1"/>
</dbReference>
<dbReference type="SUPFAM" id="SSF52540">
    <property type="entry name" value="P-loop containing nucleoside triphosphate hydrolases"/>
    <property type="match status" value="1"/>
</dbReference>
<dbReference type="EMBL" id="QYAC01000005">
    <property type="protein sequence ID" value="MBL3679799.1"/>
    <property type="molecule type" value="Genomic_DNA"/>
</dbReference>
<name>A0ABS1SJY1_9MICO</name>
<keyword evidence="8" id="KW-1185">Reference proteome</keyword>
<feature type="domain" description="ABC transporter" evidence="6">
    <location>
        <begin position="42"/>
        <end position="283"/>
    </location>
</feature>
<keyword evidence="3" id="KW-0547">Nucleotide-binding</keyword>
<evidence type="ECO:0000256" key="1">
    <source>
        <dbReference type="ARBA" id="ARBA00005417"/>
    </source>
</evidence>
<protein>
    <submittedName>
        <fullName evidence="7">ATP-binding cassette domain-containing protein</fullName>
    </submittedName>
</protein>
<keyword evidence="2" id="KW-0813">Transport</keyword>
<dbReference type="InterPro" id="IPR015860">
    <property type="entry name" value="ABC_transpr_TagH-like"/>
</dbReference>
<evidence type="ECO:0000313" key="7">
    <source>
        <dbReference type="EMBL" id="MBL3679799.1"/>
    </source>
</evidence>
<organism evidence="7 8">
    <name type="scientific">Leucobacter chromiireducens subsp. solipictus</name>
    <dbReference type="NCBI Taxonomy" id="398235"/>
    <lineage>
        <taxon>Bacteria</taxon>
        <taxon>Bacillati</taxon>
        <taxon>Actinomycetota</taxon>
        <taxon>Actinomycetes</taxon>
        <taxon>Micrococcales</taxon>
        <taxon>Microbacteriaceae</taxon>
        <taxon>Leucobacter</taxon>
    </lineage>
</organism>
<dbReference type="InterPro" id="IPR003439">
    <property type="entry name" value="ABC_transporter-like_ATP-bd"/>
</dbReference>